<dbReference type="AlphaFoldDB" id="A0A553PAP8"/>
<evidence type="ECO:0000313" key="1">
    <source>
        <dbReference type="EMBL" id="TRY74757.1"/>
    </source>
</evidence>
<reference evidence="1 2" key="1">
    <citation type="journal article" date="2018" name="Nat. Ecol. Evol.">
        <title>Genomic signatures of mitonuclear coevolution across populations of Tigriopus californicus.</title>
        <authorList>
            <person name="Barreto F.S."/>
            <person name="Watson E.T."/>
            <person name="Lima T.G."/>
            <person name="Willett C.S."/>
            <person name="Edmands S."/>
            <person name="Li W."/>
            <person name="Burton R.S."/>
        </authorList>
    </citation>
    <scope>NUCLEOTIDE SEQUENCE [LARGE SCALE GENOMIC DNA]</scope>
    <source>
        <strain evidence="1 2">San Diego</strain>
    </source>
</reference>
<dbReference type="OMA" id="GQIMEIN"/>
<gene>
    <name evidence="1" type="ORF">TCAL_00736</name>
</gene>
<protein>
    <recommendedName>
        <fullName evidence="3">CHK kinase-like domain-containing protein</fullName>
    </recommendedName>
</protein>
<dbReference type="SUPFAM" id="SSF56112">
    <property type="entry name" value="Protein kinase-like (PK-like)"/>
    <property type="match status" value="1"/>
</dbReference>
<dbReference type="Gene3D" id="3.90.1200.10">
    <property type="match status" value="1"/>
</dbReference>
<organism evidence="1 2">
    <name type="scientific">Tigriopus californicus</name>
    <name type="common">Marine copepod</name>
    <dbReference type="NCBI Taxonomy" id="6832"/>
    <lineage>
        <taxon>Eukaryota</taxon>
        <taxon>Metazoa</taxon>
        <taxon>Ecdysozoa</taxon>
        <taxon>Arthropoda</taxon>
        <taxon>Crustacea</taxon>
        <taxon>Multicrustacea</taxon>
        <taxon>Hexanauplia</taxon>
        <taxon>Copepoda</taxon>
        <taxon>Harpacticoida</taxon>
        <taxon>Harpacticidae</taxon>
        <taxon>Tigriopus</taxon>
    </lineage>
</organism>
<dbReference type="InterPro" id="IPR004119">
    <property type="entry name" value="EcKL"/>
</dbReference>
<name>A0A553PAP8_TIGCA</name>
<comment type="caution">
    <text evidence="1">The sequence shown here is derived from an EMBL/GenBank/DDBJ whole genome shotgun (WGS) entry which is preliminary data.</text>
</comment>
<evidence type="ECO:0008006" key="3">
    <source>
        <dbReference type="Google" id="ProtNLM"/>
    </source>
</evidence>
<dbReference type="EMBL" id="VCGU01000005">
    <property type="protein sequence ID" value="TRY74757.1"/>
    <property type="molecule type" value="Genomic_DNA"/>
</dbReference>
<accession>A0A553PAP8</accession>
<evidence type="ECO:0000313" key="2">
    <source>
        <dbReference type="Proteomes" id="UP000318571"/>
    </source>
</evidence>
<sequence length="302" mass="34857">MMAGGGYPRADEFDELLYQRILEMTLPNGQIMEINWFRVHVWSEATKFIVPREKLIRGMQANMFSIQLEGLDDQGQSQRRHLIAKRIVPGELPPKSNMVMWKQFVESVQREIDFYKELLGLENADEIRALFPRIYYSDGSKIQCEDDILGSSYFFILMDDVSESFYQSCQIDETQAKSVLRNLAKFHAFFWNRLPSYEPRGSFWTLERRKPLQELEDAVITWSALLKRLPSLAASVPNADTLVTDVVTHAEKLDTFVGKTALTRIHGDCKGFNLFLSQTNDGNVLFIDMQWTGSGNPLQFYN</sequence>
<proteinExistence type="predicted"/>
<dbReference type="Proteomes" id="UP000318571">
    <property type="component" value="Chromosome 2"/>
</dbReference>
<dbReference type="Pfam" id="PF02958">
    <property type="entry name" value="EcKL"/>
    <property type="match status" value="1"/>
</dbReference>
<dbReference type="InterPro" id="IPR011009">
    <property type="entry name" value="Kinase-like_dom_sf"/>
</dbReference>
<keyword evidence="2" id="KW-1185">Reference proteome</keyword>